<sequence length="144" mass="15469">MSPRLLAILVLLPLAACERLGIPDPAKDAADREAEGRAIGSACRQSGRALEDCFTLNLKASKSAIFNGWKEMNDYMTENKIDTVKPELPLPGMPKNKGGDSDAGDAQSDAAEDKTLSRTERRRRAEAAKEAESGKDAGKDSAKH</sequence>
<comment type="caution">
    <text evidence="2">The sequence shown here is derived from an EMBL/GenBank/DDBJ whole genome shotgun (WGS) entry which is preliminary data.</text>
</comment>
<evidence type="ECO:0000313" key="3">
    <source>
        <dbReference type="Proteomes" id="UP001410394"/>
    </source>
</evidence>
<keyword evidence="3" id="KW-1185">Reference proteome</keyword>
<feature type="compositionally biased region" description="Basic and acidic residues" evidence="1">
    <location>
        <begin position="111"/>
        <end position="144"/>
    </location>
</feature>
<dbReference type="Proteomes" id="UP001410394">
    <property type="component" value="Unassembled WGS sequence"/>
</dbReference>
<organism evidence="2 3">
    <name type="scientific">Uliginosibacterium sediminicola</name>
    <dbReference type="NCBI Taxonomy" id="2024550"/>
    <lineage>
        <taxon>Bacteria</taxon>
        <taxon>Pseudomonadati</taxon>
        <taxon>Pseudomonadota</taxon>
        <taxon>Betaproteobacteria</taxon>
        <taxon>Rhodocyclales</taxon>
        <taxon>Zoogloeaceae</taxon>
        <taxon>Uliginosibacterium</taxon>
    </lineage>
</organism>
<accession>A0ABU9Z3G1</accession>
<evidence type="ECO:0000256" key="1">
    <source>
        <dbReference type="SAM" id="MobiDB-lite"/>
    </source>
</evidence>
<feature type="region of interest" description="Disordered" evidence="1">
    <location>
        <begin position="83"/>
        <end position="144"/>
    </location>
</feature>
<dbReference type="EMBL" id="JBDIVE010000016">
    <property type="protein sequence ID" value="MEN3070594.1"/>
    <property type="molecule type" value="Genomic_DNA"/>
</dbReference>
<name>A0ABU9Z3G1_9RHOO</name>
<reference evidence="2 3" key="1">
    <citation type="journal article" date="2018" name="Int. J. Syst. Evol. Microbiol.">
        <title>Uliginosibacterium sediminicola sp. nov., isolated from freshwater sediment.</title>
        <authorList>
            <person name="Hwang W.M."/>
            <person name="Kim S.M."/>
            <person name="Kang K."/>
            <person name="Ahn T.Y."/>
        </authorList>
    </citation>
    <scope>NUCLEOTIDE SEQUENCE [LARGE SCALE GENOMIC DNA]</scope>
    <source>
        <strain evidence="2 3">M1-21</strain>
    </source>
</reference>
<evidence type="ECO:0000313" key="2">
    <source>
        <dbReference type="EMBL" id="MEN3070594.1"/>
    </source>
</evidence>
<proteinExistence type="predicted"/>
<protein>
    <submittedName>
        <fullName evidence="2">Uncharacterized protein</fullName>
    </submittedName>
</protein>
<gene>
    <name evidence="2" type="ORF">ABDB84_19070</name>
</gene>
<dbReference type="RefSeq" id="WP_345921373.1">
    <property type="nucleotide sequence ID" value="NZ_JBDIVE010000016.1"/>
</dbReference>